<dbReference type="GO" id="GO:0015846">
    <property type="term" value="P:polyamine transport"/>
    <property type="evidence" value="ECO:0007669"/>
    <property type="project" value="InterPro"/>
</dbReference>
<keyword evidence="4" id="KW-0574">Periplasm</keyword>
<sequence>MINKDSLSPEAREVLRAIISRRGLLAGAGSVSAAALLAACGSKSKSATSAGASADANTIRWANWTLYLDYDSKTKTYPTVENFTKTTGLKVDYREDINDNDEFYGKVSGQLKLKQDIGYDIVTLTDWMAAQWIRLGYVQKFDADKIPNKVNILDSLANIGYDKGRNYSLTWQTIMAGFSWNKEKLPQGIHSLDQLFAPANKGKVEVLSEMRDTMGIIMSYQGADITKFTEDQFMNAIDYLQKKINDGFIRQVKGNDYKEDLLSGDAIAVIGWSGDTFQLAAENNDKFGFAVPDSGGTISSDNFMIPVTSENKENAEKLINYYYDPAIFAQVAAYVNYIAPVKGAQAEMEKIDPKLAKSTLIFPDATMLSKVKVFRSLTPAEQTKFSTAFQKAIGN</sequence>
<dbReference type="PANTHER" id="PTHR30222:SF17">
    <property type="entry name" value="SPERMIDINE_PUTRESCINE-BINDING PERIPLASMIC PROTEIN"/>
    <property type="match status" value="1"/>
</dbReference>
<dbReference type="InterPro" id="IPR006311">
    <property type="entry name" value="TAT_signal"/>
</dbReference>
<dbReference type="Pfam" id="PF13416">
    <property type="entry name" value="SBP_bac_8"/>
    <property type="match status" value="1"/>
</dbReference>
<protein>
    <submittedName>
        <fullName evidence="5">Unannotated protein</fullName>
    </submittedName>
</protein>
<dbReference type="PROSITE" id="PS51318">
    <property type="entry name" value="TAT"/>
    <property type="match status" value="1"/>
</dbReference>
<keyword evidence="2" id="KW-0813">Transport</keyword>
<evidence type="ECO:0000256" key="2">
    <source>
        <dbReference type="ARBA" id="ARBA00022448"/>
    </source>
</evidence>
<gene>
    <name evidence="5" type="ORF">UFOPK4049_00410</name>
</gene>
<organism evidence="5">
    <name type="scientific">freshwater metagenome</name>
    <dbReference type="NCBI Taxonomy" id="449393"/>
    <lineage>
        <taxon>unclassified sequences</taxon>
        <taxon>metagenomes</taxon>
        <taxon>ecological metagenomes</taxon>
    </lineage>
</organism>
<evidence type="ECO:0000256" key="4">
    <source>
        <dbReference type="ARBA" id="ARBA00022764"/>
    </source>
</evidence>
<dbReference type="InterPro" id="IPR001188">
    <property type="entry name" value="Sperm_putr-bd"/>
</dbReference>
<dbReference type="SUPFAM" id="SSF53850">
    <property type="entry name" value="Periplasmic binding protein-like II"/>
    <property type="match status" value="1"/>
</dbReference>
<dbReference type="GO" id="GO:0019808">
    <property type="term" value="F:polyamine binding"/>
    <property type="evidence" value="ECO:0007669"/>
    <property type="project" value="InterPro"/>
</dbReference>
<dbReference type="PANTHER" id="PTHR30222">
    <property type="entry name" value="SPERMIDINE/PUTRESCINE-BINDING PERIPLASMIC PROTEIN"/>
    <property type="match status" value="1"/>
</dbReference>
<accession>A0A6J7P7S6</accession>
<evidence type="ECO:0000256" key="3">
    <source>
        <dbReference type="ARBA" id="ARBA00022729"/>
    </source>
</evidence>
<dbReference type="AlphaFoldDB" id="A0A6J7P7S6"/>
<dbReference type="EMBL" id="CAFBPB010000036">
    <property type="protein sequence ID" value="CAB5000565.1"/>
    <property type="molecule type" value="Genomic_DNA"/>
</dbReference>
<name>A0A6J7P7S6_9ZZZZ</name>
<evidence type="ECO:0000313" key="5">
    <source>
        <dbReference type="EMBL" id="CAB5000565.1"/>
    </source>
</evidence>
<dbReference type="PRINTS" id="PR00909">
    <property type="entry name" value="SPERMDNBNDNG"/>
</dbReference>
<evidence type="ECO:0000256" key="1">
    <source>
        <dbReference type="ARBA" id="ARBA00004418"/>
    </source>
</evidence>
<reference evidence="5" key="1">
    <citation type="submission" date="2020-05" db="EMBL/GenBank/DDBJ databases">
        <authorList>
            <person name="Chiriac C."/>
            <person name="Salcher M."/>
            <person name="Ghai R."/>
            <person name="Kavagutti S V."/>
        </authorList>
    </citation>
    <scope>NUCLEOTIDE SEQUENCE</scope>
</reference>
<dbReference type="Gene3D" id="3.40.190.10">
    <property type="entry name" value="Periplasmic binding protein-like II"/>
    <property type="match status" value="2"/>
</dbReference>
<dbReference type="GO" id="GO:0042597">
    <property type="term" value="C:periplasmic space"/>
    <property type="evidence" value="ECO:0007669"/>
    <property type="project" value="UniProtKB-SubCell"/>
</dbReference>
<keyword evidence="3" id="KW-0732">Signal</keyword>
<dbReference type="InterPro" id="IPR006059">
    <property type="entry name" value="SBP"/>
</dbReference>
<comment type="subcellular location">
    <subcellularLocation>
        <location evidence="1">Periplasm</location>
    </subcellularLocation>
</comment>
<proteinExistence type="predicted"/>
<dbReference type="CDD" id="cd13590">
    <property type="entry name" value="PBP2_PotD_PotF_like"/>
    <property type="match status" value="1"/>
</dbReference>